<proteinExistence type="predicted"/>
<gene>
    <name evidence="1" type="ORF">NCTC12965_00954</name>
</gene>
<protein>
    <submittedName>
        <fullName evidence="1">Uncharacterized protein</fullName>
    </submittedName>
</protein>
<dbReference type="AlphaFoldDB" id="A0A4U9TN31"/>
<reference evidence="1" key="1">
    <citation type="submission" date="2019-05" db="EMBL/GenBank/DDBJ databases">
        <authorList>
            <consortium name="Pathogen Informatics"/>
        </authorList>
    </citation>
    <scope>NUCLEOTIDE SEQUENCE [LARGE SCALE GENOMIC DNA]</scope>
    <source>
        <strain evidence="1">NCTC12965</strain>
    </source>
</reference>
<accession>A0A4U9TN31</accession>
<organism evidence="1">
    <name type="scientific">Serratia fonticola</name>
    <dbReference type="NCBI Taxonomy" id="47917"/>
    <lineage>
        <taxon>Bacteria</taxon>
        <taxon>Pseudomonadati</taxon>
        <taxon>Pseudomonadota</taxon>
        <taxon>Gammaproteobacteria</taxon>
        <taxon>Enterobacterales</taxon>
        <taxon>Yersiniaceae</taxon>
        <taxon>Serratia</taxon>
    </lineage>
</organism>
<evidence type="ECO:0000313" key="1">
    <source>
        <dbReference type="EMBL" id="VTR20129.1"/>
    </source>
</evidence>
<dbReference type="EMBL" id="CABEEZ010000020">
    <property type="protein sequence ID" value="VTR20129.1"/>
    <property type="molecule type" value="Genomic_DNA"/>
</dbReference>
<sequence>MKLSKIDNGALRALCNGLTLLLKWPLVLAYVDRLQVLNNQCLSTNMTSSHWQTLDTDALRQQALQRYPQHTLMIRSLNDQQTPEAVGAALPARLAAYRQPSGLLPGRSYTLVG</sequence>
<name>A0A4U9TN31_SERFO</name>